<dbReference type="HOGENOM" id="CLU_2748949_0_0_9"/>
<dbReference type="STRING" id="649747.HMPREF0083_04721"/>
<proteinExistence type="predicted"/>
<name>U1WX41_ANEAE</name>
<dbReference type="PATRIC" id="fig|649747.3.peg.4251"/>
<evidence type="ECO:0000313" key="2">
    <source>
        <dbReference type="EMBL" id="ERI07250.1"/>
    </source>
</evidence>
<dbReference type="EMBL" id="AWSJ01000287">
    <property type="protein sequence ID" value="ERI07250.1"/>
    <property type="molecule type" value="Genomic_DNA"/>
</dbReference>
<dbReference type="RefSeq" id="WP_021624137.1">
    <property type="nucleotide sequence ID" value="NZ_KE952892.1"/>
</dbReference>
<keyword evidence="1" id="KW-1133">Transmembrane helix</keyword>
<evidence type="ECO:0000313" key="3">
    <source>
        <dbReference type="Proteomes" id="UP000016511"/>
    </source>
</evidence>
<dbReference type="GeneID" id="92841219"/>
<accession>U1WX41</accession>
<gene>
    <name evidence="2" type="ORF">HMPREF0083_04721</name>
</gene>
<organism evidence="2 3">
    <name type="scientific">Aneurinibacillus aneurinilyticus ATCC 12856</name>
    <dbReference type="NCBI Taxonomy" id="649747"/>
    <lineage>
        <taxon>Bacteria</taxon>
        <taxon>Bacillati</taxon>
        <taxon>Bacillota</taxon>
        <taxon>Bacilli</taxon>
        <taxon>Bacillales</taxon>
        <taxon>Paenibacillaceae</taxon>
        <taxon>Aneurinibacillus group</taxon>
        <taxon>Aneurinibacillus</taxon>
    </lineage>
</organism>
<dbReference type="AlphaFoldDB" id="U1WX41"/>
<feature type="transmembrane region" description="Helical" evidence="1">
    <location>
        <begin position="24"/>
        <end position="49"/>
    </location>
</feature>
<keyword evidence="1" id="KW-0472">Membrane</keyword>
<reference evidence="2 3" key="1">
    <citation type="submission" date="2013-08" db="EMBL/GenBank/DDBJ databases">
        <authorList>
            <person name="Weinstock G."/>
            <person name="Sodergren E."/>
            <person name="Wylie T."/>
            <person name="Fulton L."/>
            <person name="Fulton R."/>
            <person name="Fronick C."/>
            <person name="O'Laughlin M."/>
            <person name="Godfrey J."/>
            <person name="Miner T."/>
            <person name="Herter B."/>
            <person name="Appelbaum E."/>
            <person name="Cordes M."/>
            <person name="Lek S."/>
            <person name="Wollam A."/>
            <person name="Pepin K.H."/>
            <person name="Palsikar V.B."/>
            <person name="Mitreva M."/>
            <person name="Wilson R.K."/>
        </authorList>
    </citation>
    <scope>NUCLEOTIDE SEQUENCE [LARGE SCALE GENOMIC DNA]</scope>
    <source>
        <strain evidence="2 3">ATCC 12856</strain>
    </source>
</reference>
<comment type="caution">
    <text evidence="2">The sequence shown here is derived from an EMBL/GenBank/DDBJ whole genome shotgun (WGS) entry which is preliminary data.</text>
</comment>
<keyword evidence="3" id="KW-1185">Reference proteome</keyword>
<protein>
    <submittedName>
        <fullName evidence="2">Uncharacterized protein</fullName>
    </submittedName>
</protein>
<keyword evidence="1" id="KW-0812">Transmembrane</keyword>
<dbReference type="Proteomes" id="UP000016511">
    <property type="component" value="Unassembled WGS sequence"/>
</dbReference>
<sequence>MWDDEKRLYDIEREREKEREENEWGYMILGFFVIVAIASAINSDALSWLHGIKESVMKLGNWIGSWFKKG</sequence>
<evidence type="ECO:0000256" key="1">
    <source>
        <dbReference type="SAM" id="Phobius"/>
    </source>
</evidence>